<feature type="compositionally biased region" description="Low complexity" evidence="7">
    <location>
        <begin position="47"/>
        <end position="56"/>
    </location>
</feature>
<evidence type="ECO:0000256" key="7">
    <source>
        <dbReference type="SAM" id="MobiDB-lite"/>
    </source>
</evidence>
<dbReference type="InterPro" id="IPR037202">
    <property type="entry name" value="ESCRT_assembly_dom"/>
</dbReference>
<dbReference type="InterPro" id="IPR029012">
    <property type="entry name" value="Helix_hairpin_bin_sf"/>
</dbReference>
<feature type="compositionally biased region" description="Pro residues" evidence="7">
    <location>
        <begin position="12"/>
        <end position="21"/>
    </location>
</feature>
<feature type="domain" description="VPS37 C-terminal" evidence="8">
    <location>
        <begin position="167"/>
        <end position="262"/>
    </location>
</feature>
<dbReference type="GO" id="GO:0006612">
    <property type="term" value="P:protein targeting to membrane"/>
    <property type="evidence" value="ECO:0007669"/>
    <property type="project" value="TreeGrafter"/>
</dbReference>
<name>A0AA39G9R5_SARSR</name>
<sequence length="262" mass="28081">MTGFPPDNGPAATPPVPPPKPGSHEASGISTPVPYGASGTPGSFSSGAQHGATTQGQPGGQDPGAAFAPEQQASPIPEDPGEHWLPHILEDKSKQDLAAILSDPKLLQALVHSPSTAHPSTTHSNSDLLQNLTTNASLAQHLTALSTRLAQTRAATQSQLLSTHSLERTWRSKQSDMDHALAPFSPASLYQRLGQGVQEQAAVCQAMEESFLDGGGRDGDGEVIGEREVGDWVKKYREARVQYYLRQERKERWDEGRVGGWR</sequence>
<evidence type="ECO:0000259" key="8">
    <source>
        <dbReference type="PROSITE" id="PS51314"/>
    </source>
</evidence>
<dbReference type="Pfam" id="PF07200">
    <property type="entry name" value="Mod_r"/>
    <property type="match status" value="1"/>
</dbReference>
<evidence type="ECO:0000256" key="3">
    <source>
        <dbReference type="ARBA" id="ARBA00022448"/>
    </source>
</evidence>
<evidence type="ECO:0000256" key="1">
    <source>
        <dbReference type="ARBA" id="ARBA00004177"/>
    </source>
</evidence>
<evidence type="ECO:0000313" key="10">
    <source>
        <dbReference type="Proteomes" id="UP001175261"/>
    </source>
</evidence>
<dbReference type="Gene3D" id="1.10.287.660">
    <property type="entry name" value="Helix hairpin bin"/>
    <property type="match status" value="1"/>
</dbReference>
<feature type="region of interest" description="Disordered" evidence="7">
    <location>
        <begin position="1"/>
        <end position="84"/>
    </location>
</feature>
<reference evidence="9" key="1">
    <citation type="submission" date="2022-10" db="EMBL/GenBank/DDBJ databases">
        <title>Determination and structural analysis of whole genome sequence of Sarocladium strictum F4-1.</title>
        <authorList>
            <person name="Hu L."/>
            <person name="Jiang Y."/>
        </authorList>
    </citation>
    <scope>NUCLEOTIDE SEQUENCE</scope>
    <source>
        <strain evidence="9">F4-1</strain>
    </source>
</reference>
<proteinExistence type="inferred from homology"/>
<dbReference type="InterPro" id="IPR009851">
    <property type="entry name" value="Mod_r"/>
</dbReference>
<dbReference type="PANTHER" id="PTHR13678">
    <property type="entry name" value="VACUOLAR PROTEIN SORTING-ASSOCIATED PROTEIN 37"/>
    <property type="match status" value="1"/>
</dbReference>
<dbReference type="AlphaFoldDB" id="A0AA39G9R5"/>
<protein>
    <recommendedName>
        <fullName evidence="8">VPS37 C-terminal domain-containing protein</fullName>
    </recommendedName>
</protein>
<evidence type="ECO:0000256" key="4">
    <source>
        <dbReference type="ARBA" id="ARBA00022753"/>
    </source>
</evidence>
<keyword evidence="5 6" id="KW-0653">Protein transport</keyword>
<feature type="compositionally biased region" description="Low complexity" evidence="7">
    <location>
        <begin position="1"/>
        <end position="11"/>
    </location>
</feature>
<evidence type="ECO:0000313" key="9">
    <source>
        <dbReference type="EMBL" id="KAK0383310.1"/>
    </source>
</evidence>
<dbReference type="Proteomes" id="UP001175261">
    <property type="component" value="Unassembled WGS sequence"/>
</dbReference>
<keyword evidence="3 6" id="KW-0813">Transport</keyword>
<dbReference type="PROSITE" id="PS51314">
    <property type="entry name" value="VPS37_C"/>
    <property type="match status" value="1"/>
</dbReference>
<gene>
    <name evidence="9" type="ORF">NLU13_9223</name>
</gene>
<evidence type="ECO:0000256" key="6">
    <source>
        <dbReference type="PROSITE-ProRule" id="PRU00646"/>
    </source>
</evidence>
<dbReference type="PANTHER" id="PTHR13678:SF2">
    <property type="entry name" value="VACUOLAR PROTEIN SORTING-ASSOCIATED PROTEIN 37A"/>
    <property type="match status" value="1"/>
</dbReference>
<dbReference type="GO" id="GO:0043162">
    <property type="term" value="P:ubiquitin-dependent protein catabolic process via the multivesicular body sorting pathway"/>
    <property type="evidence" value="ECO:0007669"/>
    <property type="project" value="UniProtKB-ARBA"/>
</dbReference>
<dbReference type="EMBL" id="JAPDFR010000009">
    <property type="protein sequence ID" value="KAK0383310.1"/>
    <property type="molecule type" value="Genomic_DNA"/>
</dbReference>
<comment type="subcellular location">
    <subcellularLocation>
        <location evidence="1">Endosome</location>
    </subcellularLocation>
</comment>
<organism evidence="9 10">
    <name type="scientific">Sarocladium strictum</name>
    <name type="common">Black bundle disease fungus</name>
    <name type="synonym">Acremonium strictum</name>
    <dbReference type="NCBI Taxonomy" id="5046"/>
    <lineage>
        <taxon>Eukaryota</taxon>
        <taxon>Fungi</taxon>
        <taxon>Dikarya</taxon>
        <taxon>Ascomycota</taxon>
        <taxon>Pezizomycotina</taxon>
        <taxon>Sordariomycetes</taxon>
        <taxon>Hypocreomycetidae</taxon>
        <taxon>Hypocreales</taxon>
        <taxon>Sarocladiaceae</taxon>
        <taxon>Sarocladium</taxon>
    </lineage>
</organism>
<accession>A0AA39G9R5</accession>
<keyword evidence="10" id="KW-1185">Reference proteome</keyword>
<comment type="caution">
    <text evidence="9">The sequence shown here is derived from an EMBL/GenBank/DDBJ whole genome shotgun (WGS) entry which is preliminary data.</text>
</comment>
<dbReference type="GO" id="GO:0000813">
    <property type="term" value="C:ESCRT I complex"/>
    <property type="evidence" value="ECO:0007669"/>
    <property type="project" value="TreeGrafter"/>
</dbReference>
<keyword evidence="4" id="KW-0967">Endosome</keyword>
<comment type="similarity">
    <text evidence="2">Belongs to the VPS37 family.</text>
</comment>
<dbReference type="GO" id="GO:0006623">
    <property type="term" value="P:protein targeting to vacuole"/>
    <property type="evidence" value="ECO:0007669"/>
    <property type="project" value="TreeGrafter"/>
</dbReference>
<evidence type="ECO:0000256" key="2">
    <source>
        <dbReference type="ARBA" id="ARBA00007617"/>
    </source>
</evidence>
<dbReference type="SUPFAM" id="SSF140111">
    <property type="entry name" value="Endosomal sorting complex assembly domain"/>
    <property type="match status" value="1"/>
</dbReference>
<evidence type="ECO:0000256" key="5">
    <source>
        <dbReference type="ARBA" id="ARBA00022927"/>
    </source>
</evidence>